<dbReference type="Gene3D" id="3.30.200.20">
    <property type="entry name" value="Phosphorylase Kinase, domain 1"/>
    <property type="match status" value="1"/>
</dbReference>
<comment type="caution">
    <text evidence="2">The sequence shown here is derived from an EMBL/GenBank/DDBJ whole genome shotgun (WGS) entry which is preliminary data.</text>
</comment>
<evidence type="ECO:0000313" key="2">
    <source>
        <dbReference type="EMBL" id="KMT22478.1"/>
    </source>
</evidence>
<dbReference type="OrthoDB" id="3171511at2"/>
<name>A0A0J8DE40_CLOCY</name>
<dbReference type="STRING" id="1121307.CLCY_10c00230"/>
<dbReference type="GO" id="GO:0016740">
    <property type="term" value="F:transferase activity"/>
    <property type="evidence" value="ECO:0007669"/>
    <property type="project" value="UniProtKB-KW"/>
</dbReference>
<keyword evidence="3" id="KW-1185">Reference proteome</keyword>
<gene>
    <name evidence="2" type="ORF">CLCY_10c00230</name>
</gene>
<dbReference type="RefSeq" id="WP_048569897.1">
    <property type="nucleotide sequence ID" value="NZ_LFVU01000007.1"/>
</dbReference>
<sequence>MHRIRGLKEYIATEKFKEALNIALESELELKMLAQGEYNINYIFTHPTTNKKLLLRVNTGSQMHLDNQIEYEYNALKAIYKSGRTPNVYYVDGSLKDLDYGVLIMEFLDGVPLDYKKDLLIAASCLADIHSIEAQGINGLISPRNPLEAMIEECHSMARVYLESKLGDEKIKSQIKRLLSYGKELIKSEKEYEGKRSIINTELNSGNFLINGEGKDNYIIDWEKPIFGEVAQDLAHFLAPTTTFWKTDVILEKSEMEEFIDEYIKVVNGRFNTEDLRDRFKIYLPLTCLRGVTWCSMAWIEYQDPNRLIKNEFTYNKIKAYLEAEFLNRIENEYFH</sequence>
<proteinExistence type="predicted"/>
<protein>
    <submittedName>
        <fullName evidence="2">Phosphotransferase enzyme family</fullName>
    </submittedName>
</protein>
<dbReference type="InterPro" id="IPR002575">
    <property type="entry name" value="Aminoglycoside_PTrfase"/>
</dbReference>
<dbReference type="SUPFAM" id="SSF56112">
    <property type="entry name" value="Protein kinase-like (PK-like)"/>
    <property type="match status" value="1"/>
</dbReference>
<feature type="domain" description="Aminoglycoside phosphotransferase" evidence="1">
    <location>
        <begin position="33"/>
        <end position="240"/>
    </location>
</feature>
<dbReference type="Proteomes" id="UP000036756">
    <property type="component" value="Unassembled WGS sequence"/>
</dbReference>
<dbReference type="PATRIC" id="fig|1121307.3.peg.26"/>
<evidence type="ECO:0000259" key="1">
    <source>
        <dbReference type="Pfam" id="PF01636"/>
    </source>
</evidence>
<accession>A0A0J8DE40</accession>
<dbReference type="EMBL" id="LFVU01000007">
    <property type="protein sequence ID" value="KMT22478.1"/>
    <property type="molecule type" value="Genomic_DNA"/>
</dbReference>
<dbReference type="Gene3D" id="3.90.1200.10">
    <property type="match status" value="1"/>
</dbReference>
<dbReference type="InterPro" id="IPR011009">
    <property type="entry name" value="Kinase-like_dom_sf"/>
</dbReference>
<reference evidence="2 3" key="1">
    <citation type="submission" date="2015-06" db="EMBL/GenBank/DDBJ databases">
        <title>Draft genome sequence of the purine-degrading Clostridium cylindrosporum HC-1 (DSM 605).</title>
        <authorList>
            <person name="Poehlein A."/>
            <person name="Schiel-Bengelsdorf B."/>
            <person name="Bengelsdorf F."/>
            <person name="Daniel R."/>
            <person name="Duerre P."/>
        </authorList>
    </citation>
    <scope>NUCLEOTIDE SEQUENCE [LARGE SCALE GENOMIC DNA]</scope>
    <source>
        <strain evidence="2 3">DSM 605</strain>
    </source>
</reference>
<dbReference type="AlphaFoldDB" id="A0A0J8DE40"/>
<dbReference type="Pfam" id="PF01636">
    <property type="entry name" value="APH"/>
    <property type="match status" value="1"/>
</dbReference>
<evidence type="ECO:0000313" key="3">
    <source>
        <dbReference type="Proteomes" id="UP000036756"/>
    </source>
</evidence>
<organism evidence="2 3">
    <name type="scientific">Clostridium cylindrosporum DSM 605</name>
    <dbReference type="NCBI Taxonomy" id="1121307"/>
    <lineage>
        <taxon>Bacteria</taxon>
        <taxon>Bacillati</taxon>
        <taxon>Bacillota</taxon>
        <taxon>Clostridia</taxon>
        <taxon>Eubacteriales</taxon>
        <taxon>Clostridiaceae</taxon>
        <taxon>Clostridium</taxon>
    </lineage>
</organism>
<keyword evidence="2" id="KW-0808">Transferase</keyword>